<dbReference type="RefSeq" id="WP_012200986.1">
    <property type="nucleotide sequence ID" value="NC_010001.1"/>
</dbReference>
<dbReference type="Proteomes" id="UP000000370">
    <property type="component" value="Chromosome"/>
</dbReference>
<organism evidence="1 2">
    <name type="scientific">Lachnoclostridium phytofermentans (strain ATCC 700394 / DSM 18823 / ISDg)</name>
    <name type="common">Clostridium phytofermentans</name>
    <dbReference type="NCBI Taxonomy" id="357809"/>
    <lineage>
        <taxon>Bacteria</taxon>
        <taxon>Bacillati</taxon>
        <taxon>Bacillota</taxon>
        <taxon>Clostridia</taxon>
        <taxon>Lachnospirales</taxon>
        <taxon>Lachnospiraceae</taxon>
    </lineage>
</organism>
<evidence type="ECO:0000313" key="1">
    <source>
        <dbReference type="EMBL" id="ABX43335.1"/>
    </source>
</evidence>
<name>A9KQ23_LACP7</name>
<proteinExistence type="predicted"/>
<reference evidence="2" key="1">
    <citation type="submission" date="2007-11" db="EMBL/GenBank/DDBJ databases">
        <title>Complete genome sequence of Clostridium phytofermentans ISDg.</title>
        <authorList>
            <person name="Leschine S.B."/>
            <person name="Warnick T.A."/>
            <person name="Blanchard J.L."/>
            <person name="Schnell D.J."/>
            <person name="Petit E.L."/>
            <person name="LaTouf W.G."/>
            <person name="Copeland A."/>
            <person name="Lucas S."/>
            <person name="Lapidus A."/>
            <person name="Barry K."/>
            <person name="Glavina del Rio T."/>
            <person name="Dalin E."/>
            <person name="Tice H."/>
            <person name="Pitluck S."/>
            <person name="Kiss H."/>
            <person name="Brettin T."/>
            <person name="Bruce D."/>
            <person name="Detter J.C."/>
            <person name="Han C."/>
            <person name="Kuske C."/>
            <person name="Schmutz J."/>
            <person name="Larimer F."/>
            <person name="Land M."/>
            <person name="Hauser L."/>
            <person name="Kyrpides N."/>
            <person name="Kim E.A."/>
            <person name="Richardson P."/>
        </authorList>
    </citation>
    <scope>NUCLEOTIDE SEQUENCE [LARGE SCALE GENOMIC DNA]</scope>
    <source>
        <strain evidence="2">ATCC 700394 / DSM 18823 / ISDg</strain>
    </source>
</reference>
<dbReference type="STRING" id="357809.Cphy_2978"/>
<dbReference type="KEGG" id="cpy:Cphy_2978"/>
<dbReference type="HOGENOM" id="CLU_2750685_0_0_9"/>
<gene>
    <name evidence="1" type="ordered locus">Cphy_2978</name>
</gene>
<dbReference type="EMBL" id="CP000885">
    <property type="protein sequence ID" value="ABX43335.1"/>
    <property type="molecule type" value="Genomic_DNA"/>
</dbReference>
<dbReference type="AlphaFoldDB" id="A9KQ23"/>
<evidence type="ECO:0000313" key="2">
    <source>
        <dbReference type="Proteomes" id="UP000000370"/>
    </source>
</evidence>
<accession>A9KQ23</accession>
<sequence length="70" mass="8380">MAEWKDVVGKQYSEEENYIHSLNFTGGGSYYITKNGMYQIGYIERERKIAIIKANIRLWVMWLRRMLTSK</sequence>
<protein>
    <submittedName>
        <fullName evidence="1">Uncharacterized protein</fullName>
    </submittedName>
</protein>
<keyword evidence="2" id="KW-1185">Reference proteome</keyword>